<feature type="compositionally biased region" description="Low complexity" evidence="1">
    <location>
        <begin position="46"/>
        <end position="55"/>
    </location>
</feature>
<reference evidence="2 3" key="1">
    <citation type="submission" date="2024-04" db="EMBL/GenBank/DDBJ databases">
        <authorList>
            <consortium name="Genoscope - CEA"/>
            <person name="William W."/>
        </authorList>
    </citation>
    <scope>NUCLEOTIDE SEQUENCE [LARGE SCALE GENOMIC DNA]</scope>
</reference>
<organism evidence="2 3">
    <name type="scientific">Lymnaea stagnalis</name>
    <name type="common">Great pond snail</name>
    <name type="synonym">Helix stagnalis</name>
    <dbReference type="NCBI Taxonomy" id="6523"/>
    <lineage>
        <taxon>Eukaryota</taxon>
        <taxon>Metazoa</taxon>
        <taxon>Spiralia</taxon>
        <taxon>Lophotrochozoa</taxon>
        <taxon>Mollusca</taxon>
        <taxon>Gastropoda</taxon>
        <taxon>Heterobranchia</taxon>
        <taxon>Euthyneura</taxon>
        <taxon>Panpulmonata</taxon>
        <taxon>Hygrophila</taxon>
        <taxon>Lymnaeoidea</taxon>
        <taxon>Lymnaeidae</taxon>
        <taxon>Lymnaea</taxon>
    </lineage>
</organism>
<comment type="caution">
    <text evidence="2">The sequence shown here is derived from an EMBL/GenBank/DDBJ whole genome shotgun (WGS) entry which is preliminary data.</text>
</comment>
<dbReference type="Proteomes" id="UP001497497">
    <property type="component" value="Unassembled WGS sequence"/>
</dbReference>
<dbReference type="AlphaFoldDB" id="A0AAV2IAB3"/>
<feature type="non-terminal residue" evidence="2">
    <location>
        <position position="1"/>
    </location>
</feature>
<sequence length="79" mass="8578">SDEDKSKLSASPRDISPSTRSPSDQPKKPPRKKPLSFRRTEQGQPASADAASSASNYVNFDPEVEKALIDAKMSIESES</sequence>
<evidence type="ECO:0000256" key="1">
    <source>
        <dbReference type="SAM" id="MobiDB-lite"/>
    </source>
</evidence>
<feature type="region of interest" description="Disordered" evidence="1">
    <location>
        <begin position="1"/>
        <end position="59"/>
    </location>
</feature>
<gene>
    <name evidence="2" type="ORF">GSLYS_00015076001</name>
</gene>
<proteinExistence type="predicted"/>
<protein>
    <submittedName>
        <fullName evidence="2">Uncharacterized protein</fullName>
    </submittedName>
</protein>
<keyword evidence="3" id="KW-1185">Reference proteome</keyword>
<evidence type="ECO:0000313" key="3">
    <source>
        <dbReference type="Proteomes" id="UP001497497"/>
    </source>
</evidence>
<name>A0AAV2IAB3_LYMST</name>
<feature type="non-terminal residue" evidence="2">
    <location>
        <position position="79"/>
    </location>
</feature>
<dbReference type="EMBL" id="CAXITT010000434">
    <property type="protein sequence ID" value="CAL1541470.1"/>
    <property type="molecule type" value="Genomic_DNA"/>
</dbReference>
<accession>A0AAV2IAB3</accession>
<evidence type="ECO:0000313" key="2">
    <source>
        <dbReference type="EMBL" id="CAL1541470.1"/>
    </source>
</evidence>